<reference evidence="2 3" key="1">
    <citation type="submission" date="2019-08" db="EMBL/GenBank/DDBJ databases">
        <authorList>
            <person name="Peeters C."/>
        </authorList>
    </citation>
    <scope>NUCLEOTIDE SEQUENCE [LARGE SCALE GENOMIC DNA]</scope>
    <source>
        <strain evidence="2 3">LMG 31118</strain>
    </source>
</reference>
<feature type="region of interest" description="Disordered" evidence="1">
    <location>
        <begin position="1"/>
        <end position="25"/>
    </location>
</feature>
<sequence length="38" mass="3962">MGNGLFARDDGEARTRPPSAADAAEAYRQQIGKCLPAG</sequence>
<evidence type="ECO:0000313" key="3">
    <source>
        <dbReference type="Proteomes" id="UP000414136"/>
    </source>
</evidence>
<gene>
    <name evidence="2" type="ORF">PCA31118_00158</name>
</gene>
<dbReference type="Proteomes" id="UP000414136">
    <property type="component" value="Unassembled WGS sequence"/>
</dbReference>
<keyword evidence="3" id="KW-1185">Reference proteome</keyword>
<name>A0A5E4ZH59_9BURK</name>
<proteinExistence type="predicted"/>
<evidence type="ECO:0000256" key="1">
    <source>
        <dbReference type="SAM" id="MobiDB-lite"/>
    </source>
</evidence>
<dbReference type="AlphaFoldDB" id="A0A5E4ZH59"/>
<organism evidence="2 3">
    <name type="scientific">Pandoraea captiosa</name>
    <dbReference type="NCBI Taxonomy" id="2508302"/>
    <lineage>
        <taxon>Bacteria</taxon>
        <taxon>Pseudomonadati</taxon>
        <taxon>Pseudomonadota</taxon>
        <taxon>Betaproteobacteria</taxon>
        <taxon>Burkholderiales</taxon>
        <taxon>Burkholderiaceae</taxon>
        <taxon>Pandoraea</taxon>
    </lineage>
</organism>
<evidence type="ECO:0000313" key="2">
    <source>
        <dbReference type="EMBL" id="VVE60208.1"/>
    </source>
</evidence>
<dbReference type="EMBL" id="CABPSQ010000001">
    <property type="protein sequence ID" value="VVE60208.1"/>
    <property type="molecule type" value="Genomic_DNA"/>
</dbReference>
<protein>
    <submittedName>
        <fullName evidence="2">Uncharacterized protein</fullName>
    </submittedName>
</protein>
<accession>A0A5E4ZH59</accession>